<protein>
    <submittedName>
        <fullName evidence="2">Uncharacterized protein</fullName>
    </submittedName>
</protein>
<evidence type="ECO:0000313" key="2">
    <source>
        <dbReference type="EMBL" id="KAH7115021.1"/>
    </source>
</evidence>
<gene>
    <name evidence="2" type="ORF">B0J11DRAFT_510630</name>
</gene>
<name>A0A9P9IBQ8_9PLEO</name>
<dbReference type="AlphaFoldDB" id="A0A9P9IBQ8"/>
<evidence type="ECO:0000256" key="1">
    <source>
        <dbReference type="SAM" id="MobiDB-lite"/>
    </source>
</evidence>
<comment type="caution">
    <text evidence="2">The sequence shown here is derived from an EMBL/GenBank/DDBJ whole genome shotgun (WGS) entry which is preliminary data.</text>
</comment>
<feature type="compositionally biased region" description="Basic and acidic residues" evidence="1">
    <location>
        <begin position="75"/>
        <end position="90"/>
    </location>
</feature>
<feature type="compositionally biased region" description="Low complexity" evidence="1">
    <location>
        <begin position="99"/>
        <end position="117"/>
    </location>
</feature>
<keyword evidence="3" id="KW-1185">Reference proteome</keyword>
<accession>A0A9P9IBQ8</accession>
<sequence length="117" mass="12809">MAIAVATAGGCGMLAAGCWLLRHRWEEHSEQTNPSTCASARARHLNVSKRRLSASQFPLLLLPPPPNQQTNAWRDQQRPNMREKEKKDVKTSSTPPQRSSLAPEASEAAASACHDLP</sequence>
<proteinExistence type="predicted"/>
<organism evidence="2 3">
    <name type="scientific">Dendryphion nanum</name>
    <dbReference type="NCBI Taxonomy" id="256645"/>
    <lineage>
        <taxon>Eukaryota</taxon>
        <taxon>Fungi</taxon>
        <taxon>Dikarya</taxon>
        <taxon>Ascomycota</taxon>
        <taxon>Pezizomycotina</taxon>
        <taxon>Dothideomycetes</taxon>
        <taxon>Pleosporomycetidae</taxon>
        <taxon>Pleosporales</taxon>
        <taxon>Torulaceae</taxon>
        <taxon>Dendryphion</taxon>
    </lineage>
</organism>
<evidence type="ECO:0000313" key="3">
    <source>
        <dbReference type="Proteomes" id="UP000700596"/>
    </source>
</evidence>
<reference evidence="2" key="1">
    <citation type="journal article" date="2021" name="Nat. Commun.">
        <title>Genetic determinants of endophytism in the Arabidopsis root mycobiome.</title>
        <authorList>
            <person name="Mesny F."/>
            <person name="Miyauchi S."/>
            <person name="Thiergart T."/>
            <person name="Pickel B."/>
            <person name="Atanasova L."/>
            <person name="Karlsson M."/>
            <person name="Huettel B."/>
            <person name="Barry K.W."/>
            <person name="Haridas S."/>
            <person name="Chen C."/>
            <person name="Bauer D."/>
            <person name="Andreopoulos W."/>
            <person name="Pangilinan J."/>
            <person name="LaButti K."/>
            <person name="Riley R."/>
            <person name="Lipzen A."/>
            <person name="Clum A."/>
            <person name="Drula E."/>
            <person name="Henrissat B."/>
            <person name="Kohler A."/>
            <person name="Grigoriev I.V."/>
            <person name="Martin F.M."/>
            <person name="Hacquard S."/>
        </authorList>
    </citation>
    <scope>NUCLEOTIDE SEQUENCE</scope>
    <source>
        <strain evidence="2">MPI-CAGE-CH-0243</strain>
    </source>
</reference>
<dbReference type="Proteomes" id="UP000700596">
    <property type="component" value="Unassembled WGS sequence"/>
</dbReference>
<feature type="region of interest" description="Disordered" evidence="1">
    <location>
        <begin position="57"/>
        <end position="117"/>
    </location>
</feature>
<dbReference type="EMBL" id="JAGMWT010000016">
    <property type="protein sequence ID" value="KAH7115021.1"/>
    <property type="molecule type" value="Genomic_DNA"/>
</dbReference>